<evidence type="ECO:0008006" key="3">
    <source>
        <dbReference type="Google" id="ProtNLM"/>
    </source>
</evidence>
<accession>A0A5C5VHQ7</accession>
<evidence type="ECO:0000313" key="1">
    <source>
        <dbReference type="EMBL" id="TWT37517.1"/>
    </source>
</evidence>
<dbReference type="Gene3D" id="2.30.320.10">
    <property type="entry name" value="YwqG-like"/>
    <property type="match status" value="1"/>
</dbReference>
<dbReference type="OrthoDB" id="1273554at2"/>
<sequence length="422" mass="47294">MVDKVVCKASGCSNLIQETTAARTGGRCMPCVQAAAKKERDEYIRKNRRDFNEFEGVTDVVEALKVIHKPRKYDPLINWIPHPTPTDELYLGLSESEQSRLTEYAKGLVGTERNQEAEEICLCLSAFTSTPLDACLRRLVSYGRILPSLAFRNAPVDVRDELVERVECDACSRGPALLALAWIGDSTVVEHFRKWRSEKPAWGDSLFIPPEDYSREAGWELTPEGNRRDLVFPQCHALESGASNTAEPFRAISERGDHCPWCSSKLTNLFQVELAAFGLPHTDACRDQVEVLTCEVCTAFGTVFSSIDRNGSTVWSPRNVRPEYLPDDSDAWGRLPQGSLRVGKGRSALHSADQFLPTRFSQIGGYPTWVQDSAYPKCLECSQTMMFLAQVDRQDIEQYSEGMFFAFVCLDCLATATVYQQT</sequence>
<dbReference type="EMBL" id="SIHJ01000001">
    <property type="protein sequence ID" value="TWT37517.1"/>
    <property type="molecule type" value="Genomic_DNA"/>
</dbReference>
<dbReference type="RefSeq" id="WP_146564851.1">
    <property type="nucleotide sequence ID" value="NZ_SIHJ01000001.1"/>
</dbReference>
<comment type="caution">
    <text evidence="1">The sequence shown here is derived from an EMBL/GenBank/DDBJ whole genome shotgun (WGS) entry which is preliminary data.</text>
</comment>
<evidence type="ECO:0000313" key="2">
    <source>
        <dbReference type="Proteomes" id="UP000316714"/>
    </source>
</evidence>
<reference evidence="1 2" key="1">
    <citation type="submission" date="2019-02" db="EMBL/GenBank/DDBJ databases">
        <title>Deep-cultivation of Planctomycetes and their phenomic and genomic characterization uncovers novel biology.</title>
        <authorList>
            <person name="Wiegand S."/>
            <person name="Jogler M."/>
            <person name="Boedeker C."/>
            <person name="Pinto D."/>
            <person name="Vollmers J."/>
            <person name="Rivas-Marin E."/>
            <person name="Kohn T."/>
            <person name="Peeters S.H."/>
            <person name="Heuer A."/>
            <person name="Rast P."/>
            <person name="Oberbeckmann S."/>
            <person name="Bunk B."/>
            <person name="Jeske O."/>
            <person name="Meyerdierks A."/>
            <person name="Storesund J.E."/>
            <person name="Kallscheuer N."/>
            <person name="Luecker S."/>
            <person name="Lage O.M."/>
            <person name="Pohl T."/>
            <person name="Merkel B.J."/>
            <person name="Hornburger P."/>
            <person name="Mueller R.-W."/>
            <person name="Bruemmer F."/>
            <person name="Labrenz M."/>
            <person name="Spormann A.M."/>
            <person name="Op Den Camp H."/>
            <person name="Overmann J."/>
            <person name="Amann R."/>
            <person name="Jetten M.S.M."/>
            <person name="Mascher T."/>
            <person name="Medema M.H."/>
            <person name="Devos D.P."/>
            <person name="Kaster A.-K."/>
            <person name="Ovreas L."/>
            <person name="Rohde M."/>
            <person name="Galperin M.Y."/>
            <person name="Jogler C."/>
        </authorList>
    </citation>
    <scope>NUCLEOTIDE SEQUENCE [LARGE SCALE GENOMIC DNA]</scope>
    <source>
        <strain evidence="1 2">KOR34</strain>
    </source>
</reference>
<gene>
    <name evidence="1" type="ORF">KOR34_24690</name>
</gene>
<proteinExistence type="predicted"/>
<dbReference type="SUPFAM" id="SSF103032">
    <property type="entry name" value="Hypothetical protein YwqG"/>
    <property type="match status" value="1"/>
</dbReference>
<name>A0A5C5VHQ7_9BACT</name>
<protein>
    <recommendedName>
        <fullName evidence="3">DUF1963 domain-containing protein</fullName>
    </recommendedName>
</protein>
<organism evidence="1 2">
    <name type="scientific">Posidoniimonas corsicana</name>
    <dbReference type="NCBI Taxonomy" id="1938618"/>
    <lineage>
        <taxon>Bacteria</taxon>
        <taxon>Pseudomonadati</taxon>
        <taxon>Planctomycetota</taxon>
        <taxon>Planctomycetia</taxon>
        <taxon>Pirellulales</taxon>
        <taxon>Lacipirellulaceae</taxon>
        <taxon>Posidoniimonas</taxon>
    </lineage>
</organism>
<keyword evidence="2" id="KW-1185">Reference proteome</keyword>
<dbReference type="InterPro" id="IPR035948">
    <property type="entry name" value="YwqG-like_sf"/>
</dbReference>
<dbReference type="AlphaFoldDB" id="A0A5C5VHQ7"/>
<dbReference type="Proteomes" id="UP000316714">
    <property type="component" value="Unassembled WGS sequence"/>
</dbReference>